<evidence type="ECO:0000256" key="5">
    <source>
        <dbReference type="ARBA" id="ARBA00049360"/>
    </source>
</evidence>
<gene>
    <name evidence="8" type="ORF">FCC1311_022012</name>
</gene>
<dbReference type="Pfam" id="PF00022">
    <property type="entry name" value="Actin"/>
    <property type="match status" value="1"/>
</dbReference>
<comment type="caution">
    <text evidence="8">The sequence shown here is derived from an EMBL/GenBank/DDBJ whole genome shotgun (WGS) entry which is preliminary data.</text>
</comment>
<dbReference type="PROSITE" id="PS00432">
    <property type="entry name" value="ACTINS_2"/>
    <property type="match status" value="1"/>
</dbReference>
<evidence type="ECO:0000256" key="1">
    <source>
        <dbReference type="ARBA" id="ARBA00006752"/>
    </source>
</evidence>
<keyword evidence="9" id="KW-1185">Reference proteome</keyword>
<dbReference type="GO" id="GO:0005524">
    <property type="term" value="F:ATP binding"/>
    <property type="evidence" value="ECO:0007669"/>
    <property type="project" value="UniProtKB-KW"/>
</dbReference>
<sequence>MFCGDETAALVGDLGSRTFKFGFAGEDSPKGWIVSATGSATGTAAAMDVEGEGAESKPRSLVGDSALQHACEDVDVTWARKDGKVHSWDAVEDLWTHAVSYGLNSDAREHPILAATPTYEPEADRAKLAEILLEKLESPAVFMPRSAILSAFSVGRATSLVVDIGAARSCACAVHDGFVVRKTVRTSKVAGDFIDEHLLRLLETSVLPHAQQDVANDDSQAQNPSSHSSSSTIVVPKSREELSRIKPSFVRMQQLPILTDLKENVCRVWTEVPLDESKAAKYAAVEYELPDGTIVSLGAERFRSPELLMRPHLDVAYLKEKISASELEKEPTSVPEVLRDALQSSHVDLRRELVQQIMLVGGGALVPGTLERLTKELGVCLPSALKPRFLSPGKYERLFSTFTGGSILASLGSFQQLWISKAEYEEHGAAIVASRCPLDTARSPPMTTPSWNSLVVLVECSVNLGSAKVSQTASRVRDLLLLATQRDAQEAAAQATPRAAAAAADNSLYVLVKRADLEAKGGSDPKSLAATLRQRIKQDRIKGLAKRQKEQEKKQPHEDQEKQELQTFAAAMSVESELQIDDTIRVGPSDADLEAARTVLGITDQQAKPDKIYVLSDYPSSAEEAAFLIASAAGEQVLDGVLELRGPVHEPSYTAPSRTDSRADSEVDAKSFSFGRTDTLASLVSANGKGDSNDLSASAASLPLLSLQSLNHTASRVSLVDPSSDGGSELVGSESASTLSETRSVVADSLAPPFDGTGPNLSNPVVNALRKARAEAKGPGWRDLVFLELDVAPRDMTKAADLSAYRPLTLLTKFAEITQSLAAEKFRFLTYVGLCEHVKIPRGAKPIREDDPLMTSYRSLSATQPMHSVAGVLHALVGAVADEPLNIIESTSIEDAEPGETHFVNFGDRCGLQLASDREANSKAQLALEHSHWMLTPTPGARGRQHMPRRPVLDEQARQLLNTQFNTFLPLSSSREQFVRIIQQFERMLSDADPPNGVRTDWDFSDWICMREMDEIRAPQQLGVALAEEPLLLTQYMARYDVLLVALHRRTPPGRRCKITRSAFAHTNLRPTFSEWPNLDLRQRPCFYDVEAEPLRALEQESELFFPCDGSVIRLDTVLAGKGRSSCSVDRDGHRFGMRQSPGASKPSFFAAFEEGGFLEVQRGPAWPNKPDKLDTMTSVYTCADGLRLEHCSNGEIRMSSPRWEKRESCRVIRDQGTVVSFLSDGSSRVLFASGDVIIYRNGEESVKIPMHDDGKVRTRIDYESDATVVERMQRPEEGNDPKIVQVMLIRHVDGTRLVCHEDGTRILTGTDGTIRVEAPGLATVKIHAAAEATCYGHSVGGRVDISRGGHVVRSSTLAPDATVVQIEYDTRVTAHINGHLRVLKPDGTTVHISDEGKVLWRSWDTTHEASEAKNRRPDEEEKDDSIGCFRFDCETGSLRMQDNERNTFNLTNVTDVAKVTCEVVLSGSFGPVEAVINHALRPRLFVLDGMGGGHELLQTSVVARERIRAERAHRGSFFDAIAQEEKNASTLHETEFEIECLELRLANAPRQLNATDALVPRIVHVDAEVAQFELARAQAKGGEQPARMEEEEILCVEPEDKVLLDSIKRVNAVSDEERRFVLQADAAYAEWRIQMDALENRFNVDDLRPDAAKAEERKIQAIIAKERKRLAKAAAKRRAADSSFKSSKSSLSQQHDVADPVTLLGAASLQDPTMEPAAPGDDAQDTRISEGKAMNDSRQEDESEGGASSPSRKPRPAPRDAPLAEGLKYSFSLTD</sequence>
<dbReference type="GO" id="GO:0016787">
    <property type="term" value="F:hydrolase activity"/>
    <property type="evidence" value="ECO:0007669"/>
    <property type="project" value="UniProtKB-KW"/>
</dbReference>
<dbReference type="Proteomes" id="UP000241890">
    <property type="component" value="Unassembled WGS sequence"/>
</dbReference>
<evidence type="ECO:0000256" key="4">
    <source>
        <dbReference type="ARBA" id="ARBA00022840"/>
    </source>
</evidence>
<feature type="region of interest" description="Disordered" evidence="7">
    <location>
        <begin position="1710"/>
        <end position="1776"/>
    </location>
</feature>
<evidence type="ECO:0000256" key="7">
    <source>
        <dbReference type="SAM" id="MobiDB-lite"/>
    </source>
</evidence>
<reference evidence="8 9" key="1">
    <citation type="submission" date="2017-12" db="EMBL/GenBank/DDBJ databases">
        <title>Sequencing, de novo assembly and annotation of complete genome of a new Thraustochytrid species, strain FCC1311.</title>
        <authorList>
            <person name="Sedici K."/>
            <person name="Godart F."/>
            <person name="Aiese Cigliano R."/>
            <person name="Sanseverino W."/>
            <person name="Barakat M."/>
            <person name="Ortet P."/>
            <person name="Marechal E."/>
            <person name="Cagnac O."/>
            <person name="Amato A."/>
        </authorList>
    </citation>
    <scope>NUCLEOTIDE SEQUENCE [LARGE SCALE GENOMIC DNA]</scope>
</reference>
<dbReference type="Gene3D" id="3.90.640.10">
    <property type="entry name" value="Actin, Chain A, domain 4"/>
    <property type="match status" value="1"/>
</dbReference>
<dbReference type="InterPro" id="IPR004001">
    <property type="entry name" value="Actin_CS"/>
</dbReference>
<evidence type="ECO:0000256" key="6">
    <source>
        <dbReference type="RuleBase" id="RU000487"/>
    </source>
</evidence>
<dbReference type="EMBL" id="BEYU01000017">
    <property type="protein sequence ID" value="GBG25981.1"/>
    <property type="molecule type" value="Genomic_DNA"/>
</dbReference>
<dbReference type="InterPro" id="IPR004000">
    <property type="entry name" value="Actin"/>
</dbReference>
<evidence type="ECO:0000256" key="3">
    <source>
        <dbReference type="ARBA" id="ARBA00022801"/>
    </source>
</evidence>
<dbReference type="InParanoid" id="A0A2R5GCT8"/>
<feature type="region of interest" description="Disordered" evidence="7">
    <location>
        <begin position="647"/>
        <end position="666"/>
    </location>
</feature>
<dbReference type="SMART" id="SM00268">
    <property type="entry name" value="ACTIN"/>
    <property type="match status" value="1"/>
</dbReference>
<feature type="region of interest" description="Disordered" evidence="7">
    <location>
        <begin position="718"/>
        <end position="737"/>
    </location>
</feature>
<organism evidence="8 9">
    <name type="scientific">Hondaea fermentalgiana</name>
    <dbReference type="NCBI Taxonomy" id="2315210"/>
    <lineage>
        <taxon>Eukaryota</taxon>
        <taxon>Sar</taxon>
        <taxon>Stramenopiles</taxon>
        <taxon>Bigyra</taxon>
        <taxon>Labyrinthulomycetes</taxon>
        <taxon>Thraustochytrida</taxon>
        <taxon>Thraustochytriidae</taxon>
        <taxon>Hondaea</taxon>
    </lineage>
</organism>
<keyword evidence="2" id="KW-0547">Nucleotide-binding</keyword>
<accession>A0A2R5GCT8</accession>
<protein>
    <submittedName>
        <fullName evidence="8">Actin</fullName>
    </submittedName>
</protein>
<dbReference type="SUPFAM" id="SSF53067">
    <property type="entry name" value="Actin-like ATPase domain"/>
    <property type="match status" value="2"/>
</dbReference>
<feature type="region of interest" description="Disordered" evidence="7">
    <location>
        <begin position="542"/>
        <end position="562"/>
    </location>
</feature>
<comment type="catalytic activity">
    <reaction evidence="5">
        <text>ATP + H2O = ADP + phosphate + H(+)</text>
        <dbReference type="Rhea" id="RHEA:13065"/>
        <dbReference type="ChEBI" id="CHEBI:15377"/>
        <dbReference type="ChEBI" id="CHEBI:15378"/>
        <dbReference type="ChEBI" id="CHEBI:30616"/>
        <dbReference type="ChEBI" id="CHEBI:43474"/>
        <dbReference type="ChEBI" id="CHEBI:456216"/>
    </reaction>
</comment>
<name>A0A2R5GCT8_9STRA</name>
<evidence type="ECO:0000256" key="2">
    <source>
        <dbReference type="ARBA" id="ARBA00022741"/>
    </source>
</evidence>
<dbReference type="PANTHER" id="PTHR11937">
    <property type="entry name" value="ACTIN"/>
    <property type="match status" value="1"/>
</dbReference>
<dbReference type="CDD" id="cd13395">
    <property type="entry name" value="ASKHA_NBD_Arp4_ACTL6-like"/>
    <property type="match status" value="1"/>
</dbReference>
<dbReference type="FunFam" id="3.30.420.40:FF:000058">
    <property type="entry name" value="Putative actin-related protein 5"/>
    <property type="match status" value="1"/>
</dbReference>
<dbReference type="OrthoDB" id="5132116at2759"/>
<comment type="similarity">
    <text evidence="1 6">Belongs to the actin family.</text>
</comment>
<evidence type="ECO:0000313" key="9">
    <source>
        <dbReference type="Proteomes" id="UP000241890"/>
    </source>
</evidence>
<keyword evidence="4" id="KW-0067">ATP-binding</keyword>
<dbReference type="Gene3D" id="3.30.420.40">
    <property type="match status" value="2"/>
</dbReference>
<dbReference type="InterPro" id="IPR043129">
    <property type="entry name" value="ATPase_NBD"/>
</dbReference>
<proteinExistence type="inferred from homology"/>
<feature type="region of interest" description="Disordered" evidence="7">
    <location>
        <begin position="216"/>
        <end position="238"/>
    </location>
</feature>
<evidence type="ECO:0000313" key="8">
    <source>
        <dbReference type="EMBL" id="GBG25981.1"/>
    </source>
</evidence>
<keyword evidence="3" id="KW-0378">Hydrolase</keyword>
<feature type="compositionally biased region" description="Basic and acidic residues" evidence="7">
    <location>
        <begin position="1725"/>
        <end position="1741"/>
    </location>
</feature>